<evidence type="ECO:0000313" key="1">
    <source>
        <dbReference type="EMBL" id="KKK88621.1"/>
    </source>
</evidence>
<accession>A0A0F9BW26</accession>
<name>A0A0F9BW26_9ZZZZ</name>
<sequence>MDKTLAEQIVKRARELLGPLEDEFGFAVAMRGGSYSANGSILLKVELAEKRDGITMTREAVRLVDRRSSYGLPEDCLGKHFASGGRSFTLTGMTARSAKWPFLARDDGDGKTYRMTRRAVQTGFGVKARA</sequence>
<comment type="caution">
    <text evidence="1">The sequence shown here is derived from an EMBL/GenBank/DDBJ whole genome shotgun (WGS) entry which is preliminary data.</text>
</comment>
<gene>
    <name evidence="1" type="ORF">LCGC14_2741290</name>
</gene>
<protein>
    <submittedName>
        <fullName evidence="1">Uncharacterized protein</fullName>
    </submittedName>
</protein>
<dbReference type="AlphaFoldDB" id="A0A0F9BW26"/>
<dbReference type="EMBL" id="LAZR01049871">
    <property type="protein sequence ID" value="KKK88621.1"/>
    <property type="molecule type" value="Genomic_DNA"/>
</dbReference>
<proteinExistence type="predicted"/>
<reference evidence="1" key="1">
    <citation type="journal article" date="2015" name="Nature">
        <title>Complex archaea that bridge the gap between prokaryotes and eukaryotes.</title>
        <authorList>
            <person name="Spang A."/>
            <person name="Saw J.H."/>
            <person name="Jorgensen S.L."/>
            <person name="Zaremba-Niedzwiedzka K."/>
            <person name="Martijn J."/>
            <person name="Lind A.E."/>
            <person name="van Eijk R."/>
            <person name="Schleper C."/>
            <person name="Guy L."/>
            <person name="Ettema T.J."/>
        </authorList>
    </citation>
    <scope>NUCLEOTIDE SEQUENCE</scope>
</reference>
<organism evidence="1">
    <name type="scientific">marine sediment metagenome</name>
    <dbReference type="NCBI Taxonomy" id="412755"/>
    <lineage>
        <taxon>unclassified sequences</taxon>
        <taxon>metagenomes</taxon>
        <taxon>ecological metagenomes</taxon>
    </lineage>
</organism>